<comment type="caution">
    <text evidence="1">The sequence shown here is derived from an EMBL/GenBank/DDBJ whole genome shotgun (WGS) entry which is preliminary data.</text>
</comment>
<evidence type="ECO:0000313" key="2">
    <source>
        <dbReference type="Proteomes" id="UP001303046"/>
    </source>
</evidence>
<accession>A0ABR1EPI5</accession>
<protein>
    <submittedName>
        <fullName evidence="1">Uncharacterized protein</fullName>
    </submittedName>
</protein>
<evidence type="ECO:0000313" key="1">
    <source>
        <dbReference type="EMBL" id="KAK6764544.1"/>
    </source>
</evidence>
<organism evidence="1 2">
    <name type="scientific">Necator americanus</name>
    <name type="common">Human hookworm</name>
    <dbReference type="NCBI Taxonomy" id="51031"/>
    <lineage>
        <taxon>Eukaryota</taxon>
        <taxon>Metazoa</taxon>
        <taxon>Ecdysozoa</taxon>
        <taxon>Nematoda</taxon>
        <taxon>Chromadorea</taxon>
        <taxon>Rhabditida</taxon>
        <taxon>Rhabditina</taxon>
        <taxon>Rhabditomorpha</taxon>
        <taxon>Strongyloidea</taxon>
        <taxon>Ancylostomatidae</taxon>
        <taxon>Bunostominae</taxon>
        <taxon>Necator</taxon>
    </lineage>
</organism>
<keyword evidence="2" id="KW-1185">Reference proteome</keyword>
<reference evidence="1 2" key="1">
    <citation type="submission" date="2023-08" db="EMBL/GenBank/DDBJ databases">
        <title>A Necator americanus chromosomal reference genome.</title>
        <authorList>
            <person name="Ilik V."/>
            <person name="Petrzelkova K.J."/>
            <person name="Pardy F."/>
            <person name="Fuh T."/>
            <person name="Niatou-Singa F.S."/>
            <person name="Gouil Q."/>
            <person name="Baker L."/>
            <person name="Ritchie M.E."/>
            <person name="Jex A.R."/>
            <person name="Gazzola D."/>
            <person name="Li H."/>
            <person name="Toshio Fujiwara R."/>
            <person name="Zhan B."/>
            <person name="Aroian R.V."/>
            <person name="Pafco B."/>
            <person name="Schwarz E.M."/>
        </authorList>
    </citation>
    <scope>NUCLEOTIDE SEQUENCE [LARGE SCALE GENOMIC DNA]</scope>
    <source>
        <strain evidence="1 2">Aroian</strain>
        <tissue evidence="1">Whole animal</tissue>
    </source>
</reference>
<dbReference type="EMBL" id="JAVFWL010000006">
    <property type="protein sequence ID" value="KAK6764544.1"/>
    <property type="molecule type" value="Genomic_DNA"/>
</dbReference>
<name>A0ABR1EPI5_NECAM</name>
<proteinExistence type="predicted"/>
<gene>
    <name evidence="1" type="primary">Necator_chrX.g24917</name>
    <name evidence="1" type="ORF">RB195_024752</name>
</gene>
<dbReference type="Proteomes" id="UP001303046">
    <property type="component" value="Unassembled WGS sequence"/>
</dbReference>
<sequence>MQLVFQNFEAAFDPPHRGRLHNALRTDGVPGKFVRLIVDMLTTVRTQAGCTTPFEVVKGARRGNFAFRKISSEELRQCVMRTGVHNSTIVNNNSAQSSFRVSVIGYVLISTDALSVLDLGPSLAPVQSVASDMLTKRLIQSIHQNHPHVHMKEAGPWEQVVLVVGSTIMQTQFETVAEAIDFPPLFPQQSSQNEILT</sequence>